<dbReference type="InterPro" id="IPR000914">
    <property type="entry name" value="SBP_5_dom"/>
</dbReference>
<keyword evidence="4" id="KW-0812">Transmembrane</keyword>
<dbReference type="PANTHER" id="PTHR30290">
    <property type="entry name" value="PERIPLASMIC BINDING COMPONENT OF ABC TRANSPORTER"/>
    <property type="match status" value="1"/>
</dbReference>
<keyword evidence="4" id="KW-1133">Transmembrane helix</keyword>
<keyword evidence="2" id="KW-0813">Transport</keyword>
<dbReference type="Gene3D" id="3.40.190.10">
    <property type="entry name" value="Periplasmic binding protein-like II"/>
    <property type="match status" value="1"/>
</dbReference>
<accession>A0A6A9QCH5</accession>
<sequence>MLYKKSRLYASILVIIMLLGFYLPTTNGFNIVTHSALTDKISNGTWVWAPEAPPTPGGVYWNFWSPTNLVLGFFQYLPLAVYVHNDHQFIPILATNWTWNGNELIVTLRHPYYWDTVNGPKPFTAWDVWTTYMIGIRLFGWYSNYGLYNVTVINNYTVAFWFKGIYWKNLDRTAAVVLASYIGAPYFQFGKYAKILATLNTSNLALSSYLSNLTSYIQSLNVTPTSNGFYFPNVSSINDELMCWVANPYFEQAFPNSSIKYYPKMITYWSSGNTQTYNFLEDGILGYCVTAIPYSIYETIKSEGYIIYMACTYGGVGFYLNPQIYPFNNPIVRQALYYAINTTELAEAYAPDYISGPTNFAGIPSGFLPEFQKMLPSSFFQGLNNYSYNLQKATQLLEEAGFKKVNGYWVLPNGSQLTISIIAPSGFTDFVALSQEFATQLNAFGIKAQVYELSTSDFYSEFFSGDFEAAPFFTPFTDTIDAWRIASIIPQPPFNLSKPTWYIYNGENYTINVSQIVIQMHTLQYGSPQYINDTEKLMAWYNYWLPAIADVQKVEPVELNPYEANWNAILSTHNQTFISTILFPFIAYDFEYMGPVIGLLMGYIVPPGVTPHLPTYVKPTPSTTTVPPPVATKSSIIPIVGGILVVIIAVAVVFTIIRRRGKPE</sequence>
<dbReference type="Gene3D" id="3.10.105.10">
    <property type="entry name" value="Dipeptide-binding Protein, Domain 3"/>
    <property type="match status" value="1"/>
</dbReference>
<dbReference type="EMBL" id="WFIY01000004">
    <property type="protein sequence ID" value="MUM64912.1"/>
    <property type="molecule type" value="Genomic_DNA"/>
</dbReference>
<dbReference type="PANTHER" id="PTHR30290:SF9">
    <property type="entry name" value="OLIGOPEPTIDE-BINDING PROTEIN APPA"/>
    <property type="match status" value="1"/>
</dbReference>
<reference evidence="6 7" key="1">
    <citation type="submission" date="2019-10" db="EMBL/GenBank/DDBJ databases">
        <title>Genome Sequences from Six Type Strain Members of the Archaeal Family Sulfolobaceae: Acidianus ambivalens, Acidianus infernus, Metallosphaera prunae, Stygiolobus azoricus, Sulfolobus metallicus, and Sulfurisphaera ohwakuensis.</title>
        <authorList>
            <person name="Counts J.A."/>
            <person name="Kelly R.M."/>
        </authorList>
    </citation>
    <scope>NUCLEOTIDE SEQUENCE [LARGE SCALE GENOMIC DNA]</scope>
    <source>
        <strain evidence="6 7">DSM 3191</strain>
    </source>
</reference>
<dbReference type="Proteomes" id="UP000440125">
    <property type="component" value="Unassembled WGS sequence"/>
</dbReference>
<gene>
    <name evidence="6" type="ORF">D1867_06560</name>
</gene>
<dbReference type="RefSeq" id="WP_155863289.1">
    <property type="nucleotide sequence ID" value="NZ_WFIY01000004.1"/>
</dbReference>
<evidence type="ECO:0000256" key="3">
    <source>
        <dbReference type="ARBA" id="ARBA00022729"/>
    </source>
</evidence>
<keyword evidence="7" id="KW-1185">Reference proteome</keyword>
<dbReference type="AlphaFoldDB" id="A0A6A9QCH5"/>
<organism evidence="6 7">
    <name type="scientific">Acidianus infernus</name>
    <dbReference type="NCBI Taxonomy" id="12915"/>
    <lineage>
        <taxon>Archaea</taxon>
        <taxon>Thermoproteota</taxon>
        <taxon>Thermoprotei</taxon>
        <taxon>Sulfolobales</taxon>
        <taxon>Sulfolobaceae</taxon>
        <taxon>Acidianus</taxon>
    </lineage>
</organism>
<keyword evidence="4" id="KW-0472">Membrane</keyword>
<feature type="transmembrane region" description="Helical" evidence="4">
    <location>
        <begin position="636"/>
        <end position="657"/>
    </location>
</feature>
<proteinExistence type="inferred from homology"/>
<evidence type="ECO:0000256" key="4">
    <source>
        <dbReference type="SAM" id="Phobius"/>
    </source>
</evidence>
<evidence type="ECO:0000256" key="2">
    <source>
        <dbReference type="ARBA" id="ARBA00022448"/>
    </source>
</evidence>
<dbReference type="Pfam" id="PF00496">
    <property type="entry name" value="SBP_bac_5"/>
    <property type="match status" value="1"/>
</dbReference>
<dbReference type="OrthoDB" id="194307at2157"/>
<dbReference type="GO" id="GO:0015833">
    <property type="term" value="P:peptide transport"/>
    <property type="evidence" value="ECO:0007669"/>
    <property type="project" value="TreeGrafter"/>
</dbReference>
<dbReference type="InterPro" id="IPR039424">
    <property type="entry name" value="SBP_5"/>
</dbReference>
<evidence type="ECO:0000256" key="1">
    <source>
        <dbReference type="ARBA" id="ARBA00005695"/>
    </source>
</evidence>
<keyword evidence="3" id="KW-0732">Signal</keyword>
<name>A0A6A9QCH5_ACIIN</name>
<protein>
    <recommendedName>
        <fullName evidence="5">Solute-binding protein family 5 domain-containing protein</fullName>
    </recommendedName>
</protein>
<comment type="similarity">
    <text evidence="1">Belongs to the bacterial solute-binding protein 5 family.</text>
</comment>
<dbReference type="SUPFAM" id="SSF53850">
    <property type="entry name" value="Periplasmic binding protein-like II"/>
    <property type="match status" value="1"/>
</dbReference>
<evidence type="ECO:0000313" key="7">
    <source>
        <dbReference type="Proteomes" id="UP000440125"/>
    </source>
</evidence>
<comment type="caution">
    <text evidence="6">The sequence shown here is derived from an EMBL/GenBank/DDBJ whole genome shotgun (WGS) entry which is preliminary data.</text>
</comment>
<feature type="domain" description="Solute-binding protein family 5" evidence="5">
    <location>
        <begin position="89"/>
        <end position="470"/>
    </location>
</feature>
<dbReference type="GO" id="GO:1904680">
    <property type="term" value="F:peptide transmembrane transporter activity"/>
    <property type="evidence" value="ECO:0007669"/>
    <property type="project" value="TreeGrafter"/>
</dbReference>
<evidence type="ECO:0000259" key="5">
    <source>
        <dbReference type="Pfam" id="PF00496"/>
    </source>
</evidence>
<evidence type="ECO:0000313" key="6">
    <source>
        <dbReference type="EMBL" id="MUM64912.1"/>
    </source>
</evidence>